<protein>
    <submittedName>
        <fullName evidence="1">Fuz_longin_1 domain-containing protein</fullName>
    </submittedName>
</protein>
<dbReference type="Proteomes" id="UP000001940">
    <property type="component" value="Chromosome I"/>
</dbReference>
<dbReference type="OrthoDB" id="5801125at2759"/>
<evidence type="ECO:0000313" key="2">
    <source>
        <dbReference type="Proteomes" id="UP000001940"/>
    </source>
</evidence>
<reference evidence="1 2" key="1">
    <citation type="journal article" date="1998" name="Science">
        <title>Genome sequence of the nematode C. elegans: a platform for investigating biology.</title>
        <authorList>
            <consortium name="The C. elegans sequencing consortium"/>
            <person name="Sulson J.E."/>
            <person name="Waterston R."/>
        </authorList>
    </citation>
    <scope>NUCLEOTIDE SEQUENCE [LARGE SCALE GENOMIC DNA]</scope>
    <source>
        <strain evidence="1 2">Bristol N2</strain>
    </source>
</reference>
<accession>A5Z2U7</accession>
<dbReference type="KEGG" id="cel:CELE_F17B5.8"/>
<evidence type="ECO:0000313" key="1">
    <source>
        <dbReference type="EMBL" id="CAN99668.1"/>
    </source>
</evidence>
<proteinExistence type="evidence at protein level"/>
<gene>
    <name evidence="1" type="ORF">CELE_F17B5.8</name>
    <name evidence="1 3" type="ORF">F17B5.8</name>
</gene>
<dbReference type="SMR" id="A5Z2U7"/>
<dbReference type="AGR" id="WB:WBGene00045458"/>
<organism evidence="1 2">
    <name type="scientific">Caenorhabditis elegans</name>
    <dbReference type="NCBI Taxonomy" id="6239"/>
    <lineage>
        <taxon>Eukaryota</taxon>
        <taxon>Metazoa</taxon>
        <taxon>Ecdysozoa</taxon>
        <taxon>Nematoda</taxon>
        <taxon>Chromadorea</taxon>
        <taxon>Rhabditida</taxon>
        <taxon>Rhabditina</taxon>
        <taxon>Rhabditomorpha</taxon>
        <taxon>Rhabditoidea</taxon>
        <taxon>Rhabditidae</taxon>
        <taxon>Peloderinae</taxon>
        <taxon>Caenorhabditis</taxon>
    </lineage>
</organism>
<dbReference type="WormBase" id="F17B5.8">
    <property type="protein sequence ID" value="CE41224"/>
    <property type="gene ID" value="WBGene00045458"/>
</dbReference>
<dbReference type="AlphaFoldDB" id="A5Z2U7"/>
<dbReference type="RefSeq" id="NP_001122457.1">
    <property type="nucleotide sequence ID" value="NM_001128985.2"/>
</dbReference>
<dbReference type="Bgee" id="WBGene00045458">
    <property type="expression patterns" value="Expressed in adult organism and 1 other cell type or tissue"/>
</dbReference>
<keyword evidence="4" id="KW-1267">Proteomics identification</keyword>
<dbReference type="UCSC" id="F17B5.8">
    <property type="organism name" value="c. elegans"/>
</dbReference>
<dbReference type="PeptideAtlas" id="A5Z2U7"/>
<evidence type="ECO:0007829" key="4">
    <source>
        <dbReference type="PeptideAtlas" id="A5Z2U7"/>
    </source>
</evidence>
<evidence type="ECO:0000313" key="3">
    <source>
        <dbReference type="WormBase" id="F17B5.8"/>
    </source>
</evidence>
<dbReference type="OMA" id="HLGSHIF"/>
<dbReference type="FunCoup" id="A5Z2U7">
    <property type="interactions" value="811"/>
</dbReference>
<name>A5Z2U7_CAEEL</name>
<dbReference type="eggNOG" id="ENOG502TIYB">
    <property type="taxonomic scope" value="Eukaryota"/>
</dbReference>
<keyword evidence="2" id="KW-1185">Reference proteome</keyword>
<dbReference type="HOGENOM" id="CLU_133443_0_0_1"/>
<dbReference type="EMBL" id="BX284601">
    <property type="protein sequence ID" value="CAN99668.1"/>
    <property type="molecule type" value="Genomic_DNA"/>
</dbReference>
<dbReference type="PaxDb" id="6239-F17B5.8"/>
<sequence>MCETVQDLEDYIQYQFDDIASFKLAIFLSSGEIQVKFALGQVEQNLITSLTSISTSADKFSIGDIDFLRATPVNSNIVSKFAATNESSTPRIFVTEKNNNLFIVYCCGTTCDKDEPRVQMLMENLMI</sequence>
<dbReference type="CTD" id="6418584"/>
<dbReference type="GeneID" id="6418584"/>
<dbReference type="InParanoid" id="A5Z2U7"/>